<dbReference type="Gene3D" id="3.20.20.370">
    <property type="entry name" value="Glycoside hydrolase/deacetylase"/>
    <property type="match status" value="1"/>
</dbReference>
<keyword evidence="1" id="KW-0808">Transferase</keyword>
<dbReference type="CDD" id="cd10928">
    <property type="entry name" value="CE4_u4"/>
    <property type="match status" value="1"/>
</dbReference>
<keyword evidence="2" id="KW-1185">Reference proteome</keyword>
<dbReference type="RefSeq" id="WP_161708339.1">
    <property type="nucleotide sequence ID" value="NZ_JAABLQ010000001.1"/>
</dbReference>
<proteinExistence type="predicted"/>
<dbReference type="GO" id="GO:0016740">
    <property type="term" value="F:transferase activity"/>
    <property type="evidence" value="ECO:0007669"/>
    <property type="project" value="UniProtKB-KW"/>
</dbReference>
<name>A0A7X5F3T8_9HYPH</name>
<dbReference type="Proteomes" id="UP000586722">
    <property type="component" value="Unassembled WGS sequence"/>
</dbReference>
<protein>
    <submittedName>
        <fullName evidence="1">Glycosyl transferase family 28</fullName>
    </submittedName>
</protein>
<accession>A0A7X5F3T8</accession>
<dbReference type="AlphaFoldDB" id="A0A7X5F3T8"/>
<gene>
    <name evidence="1" type="ORF">GWI72_08305</name>
</gene>
<dbReference type="EMBL" id="JAABLQ010000001">
    <property type="protein sequence ID" value="NBN78265.1"/>
    <property type="molecule type" value="Genomic_DNA"/>
</dbReference>
<dbReference type="SUPFAM" id="SSF88713">
    <property type="entry name" value="Glycoside hydrolase/deacetylase"/>
    <property type="match status" value="1"/>
</dbReference>
<evidence type="ECO:0000313" key="2">
    <source>
        <dbReference type="Proteomes" id="UP000586722"/>
    </source>
</evidence>
<comment type="caution">
    <text evidence="1">The sequence shown here is derived from an EMBL/GenBank/DDBJ whole genome shotgun (WGS) entry which is preliminary data.</text>
</comment>
<dbReference type="InterPro" id="IPR011330">
    <property type="entry name" value="Glyco_hydro/deAcase_b/a-brl"/>
</dbReference>
<dbReference type="GO" id="GO:0005975">
    <property type="term" value="P:carbohydrate metabolic process"/>
    <property type="evidence" value="ECO:0007669"/>
    <property type="project" value="InterPro"/>
</dbReference>
<reference evidence="2" key="1">
    <citation type="submission" date="2020-01" db="EMBL/GenBank/DDBJ databases">
        <authorList>
            <person name="Fang Y."/>
            <person name="Sun R."/>
            <person name="Nie L."/>
            <person name="He J."/>
            <person name="Hao L."/>
            <person name="Wang L."/>
            <person name="Su S."/>
            <person name="Lv E."/>
            <person name="Zhang Z."/>
            <person name="Xie R."/>
            <person name="Liu H."/>
        </authorList>
    </citation>
    <scope>NUCLEOTIDE SEQUENCE [LARGE SCALE GENOMIC DNA]</scope>
    <source>
        <strain evidence="2">XCT-53</strain>
    </source>
</reference>
<evidence type="ECO:0000313" key="1">
    <source>
        <dbReference type="EMBL" id="NBN78265.1"/>
    </source>
</evidence>
<organism evidence="1 2">
    <name type="scientific">Pannonibacter tanglangensis</name>
    <dbReference type="NCBI Taxonomy" id="2750084"/>
    <lineage>
        <taxon>Bacteria</taxon>
        <taxon>Pseudomonadati</taxon>
        <taxon>Pseudomonadota</taxon>
        <taxon>Alphaproteobacteria</taxon>
        <taxon>Hyphomicrobiales</taxon>
        <taxon>Stappiaceae</taxon>
        <taxon>Pannonibacter</taxon>
    </lineage>
</organism>
<dbReference type="InterPro" id="IPR049591">
    <property type="entry name" value="CE4_u4-like"/>
</dbReference>
<sequence>MTSDLAAFRAHLTGHLDWFAERGTQVRFWWRDDDATAPTPALERLLAAANAHDVDVGLAVIPKTATEALADRLRNEPHAVVLQHGWQHLNHQRKDLGEKAAEFGDRRALGEALAELVAGRERLEALFPAAFVPAFVPPWNRIAPPVARQLAEAGLKGLSTFTWETLIPAQVQTHLDIIKWKKDRRFIGWASVSERLELQFLRRRNTGGEPLGILTHHLDHDAGCEAFVEEFLAIAAHHPGAAWPRIADLFAEVAAA</sequence>